<organism evidence="1 2">
    <name type="scientific">Clostridium felsineum</name>
    <dbReference type="NCBI Taxonomy" id="36839"/>
    <lineage>
        <taxon>Bacteria</taxon>
        <taxon>Bacillati</taxon>
        <taxon>Bacillota</taxon>
        <taxon>Clostridia</taxon>
        <taxon>Eubacteriales</taxon>
        <taxon>Clostridiaceae</taxon>
        <taxon>Clostridium</taxon>
    </lineage>
</organism>
<dbReference type="Pfam" id="PF01863">
    <property type="entry name" value="YgjP-like"/>
    <property type="match status" value="1"/>
</dbReference>
<dbReference type="InterPro" id="IPR002725">
    <property type="entry name" value="YgjP-like_metallopeptidase"/>
</dbReference>
<evidence type="ECO:0000313" key="2">
    <source>
        <dbReference type="Proteomes" id="UP000190951"/>
    </source>
</evidence>
<dbReference type="PANTHER" id="PTHR30399">
    <property type="entry name" value="UNCHARACTERIZED PROTEIN YGJP"/>
    <property type="match status" value="1"/>
</dbReference>
<name>A0A1S8LPL5_9CLOT</name>
<dbReference type="STRING" id="84029.CROST_01630"/>
<dbReference type="RefSeq" id="WP_242951633.1">
    <property type="nucleotide sequence ID" value="NZ_CP096986.1"/>
</dbReference>
<dbReference type="CDD" id="cd07344">
    <property type="entry name" value="M48_yhfN_like"/>
    <property type="match status" value="1"/>
</dbReference>
<protein>
    <submittedName>
        <fullName evidence="1">Uncharacterized protein</fullName>
    </submittedName>
</protein>
<evidence type="ECO:0000313" key="1">
    <source>
        <dbReference type="EMBL" id="URZ09913.1"/>
    </source>
</evidence>
<accession>A0A1S8LPL5</accession>
<dbReference type="PANTHER" id="PTHR30399:SF1">
    <property type="entry name" value="UTP PYROPHOSPHATASE"/>
    <property type="match status" value="1"/>
</dbReference>
<dbReference type="AlphaFoldDB" id="A0A1S8LPL5"/>
<gene>
    <name evidence="1" type="ORF">CROST_006210</name>
</gene>
<dbReference type="Gene3D" id="3.30.2010.10">
    <property type="entry name" value="Metalloproteases ('zincins'), catalytic domain"/>
    <property type="match status" value="1"/>
</dbReference>
<dbReference type="KEGG" id="crw:CROST_006210"/>
<dbReference type="EMBL" id="CP096983">
    <property type="protein sequence ID" value="URZ09913.1"/>
    <property type="molecule type" value="Genomic_DNA"/>
</dbReference>
<dbReference type="InterPro" id="IPR053136">
    <property type="entry name" value="UTP_pyrophosphatase-like"/>
</dbReference>
<keyword evidence="2" id="KW-1185">Reference proteome</keyword>
<proteinExistence type="predicted"/>
<dbReference type="Proteomes" id="UP000190951">
    <property type="component" value="Chromosome"/>
</dbReference>
<sequence length="241" mass="29451">MKRERSAMNIEYMNQKVEFSLVRKERKSIKISVNRDFMIDVVAPFNVSEEEIKNVVHRKMKWILKQMKRIENIIDINDEIKYSDGDIIYIFGTPYRLIVKKGMKNKVRIFGENVYMYIKEKDNYEYKKNYIEKWYKKIAAIELAYLYNEKYKIFETIYNEKPQLSIRKMKSKWGSYSPSDNKVVLNTQLVKVPKDCIEYVIIHELCHVKFRNHRKEFYNYVTNFLPDWKLKKEELDRYINI</sequence>
<reference evidence="1 2" key="1">
    <citation type="submission" date="2022-04" db="EMBL/GenBank/DDBJ databases">
        <title>Genome sequence of C. roseum typestrain.</title>
        <authorList>
            <person name="Poehlein A."/>
            <person name="Schoch T."/>
            <person name="Duerre P."/>
            <person name="Daniel R."/>
        </authorList>
    </citation>
    <scope>NUCLEOTIDE SEQUENCE [LARGE SCALE GENOMIC DNA]</scope>
    <source>
        <strain evidence="1 2">DSM 7320</strain>
    </source>
</reference>